<dbReference type="RefSeq" id="WP_377092489.1">
    <property type="nucleotide sequence ID" value="NZ_JBHSJM010000001.1"/>
</dbReference>
<dbReference type="Proteomes" id="UP001597297">
    <property type="component" value="Unassembled WGS sequence"/>
</dbReference>
<reference evidence="2" key="1">
    <citation type="journal article" date="2019" name="Int. J. Syst. Evol. Microbiol.">
        <title>The Global Catalogue of Microorganisms (GCM) 10K type strain sequencing project: providing services to taxonomists for standard genome sequencing and annotation.</title>
        <authorList>
            <consortium name="The Broad Institute Genomics Platform"/>
            <consortium name="The Broad Institute Genome Sequencing Center for Infectious Disease"/>
            <person name="Wu L."/>
            <person name="Ma J."/>
        </authorList>
    </citation>
    <scope>NUCLEOTIDE SEQUENCE [LARGE SCALE GENOMIC DNA]</scope>
    <source>
        <strain evidence="2">JCM 16545</strain>
    </source>
</reference>
<sequence length="428" mass="47840">MSRFFLPLALLVFCILPVISHADSMRVWTSTSGTSIQAELVESDWDKVVLLRENGSELRIKMNQLSPADQDFLLKYIEEKNKGETGISEINAVAGKVRQNVRCGDDSRWGYHLYLPKKFHRGREWAVCFVMASGGGKSFKPMQKYLSAADRLGCVIALSIESKNGFADSDIAMAAMADDVFERIPVIEGMAFSSGMSGGSRMAYLLAERDKRIAGVLACGSGSGVYLKEKDFRDAKLRSSTYVYSLIGTNDFNRTGASKSHDGFSKECRLRFFKGFHDWAGAPLIEQGLSRVYGAALEGYNGIDSQMLELDYVKSVSALIKGLNEKAPWEAYYLSSYLDDQNLLTSELEVVHEILEKDERVHLALEAENDIRKFTKKYLVPVGFYVEDVQPNVRREVEANKLAGKYDSIPHGEMIRLLGKASRPPKKK</sequence>
<evidence type="ECO:0008006" key="3">
    <source>
        <dbReference type="Google" id="ProtNLM"/>
    </source>
</evidence>
<keyword evidence="2" id="KW-1185">Reference proteome</keyword>
<evidence type="ECO:0000313" key="1">
    <source>
        <dbReference type="EMBL" id="MFD2274856.1"/>
    </source>
</evidence>
<name>A0ABW5DXK5_9BACT</name>
<dbReference type="EMBL" id="JBHUJC010000001">
    <property type="protein sequence ID" value="MFD2274856.1"/>
    <property type="molecule type" value="Genomic_DNA"/>
</dbReference>
<evidence type="ECO:0000313" key="2">
    <source>
        <dbReference type="Proteomes" id="UP001597297"/>
    </source>
</evidence>
<protein>
    <recommendedName>
        <fullName evidence="3">SLA1 homology domain-containing protein</fullName>
    </recommendedName>
</protein>
<dbReference type="Gene3D" id="3.40.50.1820">
    <property type="entry name" value="alpha/beta hydrolase"/>
    <property type="match status" value="1"/>
</dbReference>
<dbReference type="InterPro" id="IPR029058">
    <property type="entry name" value="AB_hydrolase_fold"/>
</dbReference>
<gene>
    <name evidence="1" type="ORF">ACFSQZ_00080</name>
</gene>
<accession>A0ABW5DXK5</accession>
<proteinExistence type="predicted"/>
<dbReference type="Gene3D" id="2.30.30.700">
    <property type="entry name" value="SLA1 homology domain 1"/>
    <property type="match status" value="1"/>
</dbReference>
<organism evidence="1 2">
    <name type="scientific">Rubritalea spongiae</name>
    <dbReference type="NCBI Taxonomy" id="430797"/>
    <lineage>
        <taxon>Bacteria</taxon>
        <taxon>Pseudomonadati</taxon>
        <taxon>Verrucomicrobiota</taxon>
        <taxon>Verrucomicrobiia</taxon>
        <taxon>Verrucomicrobiales</taxon>
        <taxon>Rubritaleaceae</taxon>
        <taxon>Rubritalea</taxon>
    </lineage>
</organism>
<comment type="caution">
    <text evidence="1">The sequence shown here is derived from an EMBL/GenBank/DDBJ whole genome shotgun (WGS) entry which is preliminary data.</text>
</comment>